<dbReference type="EMBL" id="BART01032718">
    <property type="protein sequence ID" value="GAH13975.1"/>
    <property type="molecule type" value="Genomic_DNA"/>
</dbReference>
<comment type="caution">
    <text evidence="2">The sequence shown here is derived from an EMBL/GenBank/DDBJ whole genome shotgun (WGS) entry which is preliminary data.</text>
</comment>
<gene>
    <name evidence="2" type="ORF">S01H4_56463</name>
</gene>
<protein>
    <submittedName>
        <fullName evidence="2">Uncharacterized protein</fullName>
    </submittedName>
</protein>
<feature type="region of interest" description="Disordered" evidence="1">
    <location>
        <begin position="1"/>
        <end position="20"/>
    </location>
</feature>
<sequence>MNEIRPFSESISTGSDQIDSVNPISDSFATITSPITRRILYTRWMGLSDDQMEKGFQNIEDKTDLYEIETKVEKATEKAFAGQDITDDEINMLKVGWPEFFKNVKFK</sequence>
<evidence type="ECO:0000256" key="1">
    <source>
        <dbReference type="SAM" id="MobiDB-lite"/>
    </source>
</evidence>
<feature type="compositionally biased region" description="Polar residues" evidence="1">
    <location>
        <begin position="9"/>
        <end position="20"/>
    </location>
</feature>
<proteinExistence type="predicted"/>
<name>X1E0Q7_9ZZZZ</name>
<evidence type="ECO:0000313" key="2">
    <source>
        <dbReference type="EMBL" id="GAH13975.1"/>
    </source>
</evidence>
<accession>X1E0Q7</accession>
<organism evidence="2">
    <name type="scientific">marine sediment metagenome</name>
    <dbReference type="NCBI Taxonomy" id="412755"/>
    <lineage>
        <taxon>unclassified sequences</taxon>
        <taxon>metagenomes</taxon>
        <taxon>ecological metagenomes</taxon>
    </lineage>
</organism>
<reference evidence="2" key="1">
    <citation type="journal article" date="2014" name="Front. Microbiol.">
        <title>High frequency of phylogenetically diverse reductive dehalogenase-homologous genes in deep subseafloor sedimentary metagenomes.</title>
        <authorList>
            <person name="Kawai M."/>
            <person name="Futagami T."/>
            <person name="Toyoda A."/>
            <person name="Takaki Y."/>
            <person name="Nishi S."/>
            <person name="Hori S."/>
            <person name="Arai W."/>
            <person name="Tsubouchi T."/>
            <person name="Morono Y."/>
            <person name="Uchiyama I."/>
            <person name="Ito T."/>
            <person name="Fujiyama A."/>
            <person name="Inagaki F."/>
            <person name="Takami H."/>
        </authorList>
    </citation>
    <scope>NUCLEOTIDE SEQUENCE</scope>
    <source>
        <strain evidence="2">Expedition CK06-06</strain>
    </source>
</reference>
<dbReference type="AlphaFoldDB" id="X1E0Q7"/>